<name>A0A0G1NS60_9BACT</name>
<sequence>MVSLSDIENSLQKSGKFWIAFTGDSITSCEWVHPNWREIIEYVVKKKLTKELKGDWKTSEWGVRCFNSGYDGATTRDILGKIGDITLIGPDLTIGLMGGNDPRFNISVSEHVKNIEKITDNLISSGSKVVWCNSIPAGRGSKKNTEYEPYAEASMKIQEKENLQFVDMFNLYRKFPLGRIFTFKLEENPIEGIKEGEPDLQHPNQLGNAYIAQVILNEVFSLEFDPEKYIKDTLKGSKYPAY</sequence>
<evidence type="ECO:0000313" key="2">
    <source>
        <dbReference type="EMBL" id="KKU23261.1"/>
    </source>
</evidence>
<dbReference type="SUPFAM" id="SSF52266">
    <property type="entry name" value="SGNH hydrolase"/>
    <property type="match status" value="1"/>
</dbReference>
<dbReference type="AlphaFoldDB" id="A0A0G1NS60"/>
<dbReference type="InterPro" id="IPR013830">
    <property type="entry name" value="SGNH_hydro"/>
</dbReference>
<dbReference type="CDD" id="cd00229">
    <property type="entry name" value="SGNH_hydrolase"/>
    <property type="match status" value="1"/>
</dbReference>
<evidence type="ECO:0000313" key="3">
    <source>
        <dbReference type="Proteomes" id="UP000034643"/>
    </source>
</evidence>
<organism evidence="2 3">
    <name type="scientific">Candidatus Woesebacteria bacterium GW2011_GWF1_46_13</name>
    <dbReference type="NCBI Taxonomy" id="1618602"/>
    <lineage>
        <taxon>Bacteria</taxon>
        <taxon>Candidatus Woeseibacteriota</taxon>
    </lineage>
</organism>
<dbReference type="EMBL" id="LCLV01000013">
    <property type="protein sequence ID" value="KKU23261.1"/>
    <property type="molecule type" value="Genomic_DNA"/>
</dbReference>
<gene>
    <name evidence="2" type="ORF">UX34_C0013G0016</name>
</gene>
<dbReference type="Pfam" id="PF13472">
    <property type="entry name" value="Lipase_GDSL_2"/>
    <property type="match status" value="1"/>
</dbReference>
<feature type="domain" description="SGNH hydrolase-type esterase" evidence="1">
    <location>
        <begin position="22"/>
        <end position="208"/>
    </location>
</feature>
<comment type="caution">
    <text evidence="2">The sequence shown here is derived from an EMBL/GenBank/DDBJ whole genome shotgun (WGS) entry which is preliminary data.</text>
</comment>
<dbReference type="Gene3D" id="3.40.50.1110">
    <property type="entry name" value="SGNH hydrolase"/>
    <property type="match status" value="1"/>
</dbReference>
<reference evidence="2 3" key="1">
    <citation type="journal article" date="2015" name="Nature">
        <title>rRNA introns, odd ribosomes, and small enigmatic genomes across a large radiation of phyla.</title>
        <authorList>
            <person name="Brown C.T."/>
            <person name="Hug L.A."/>
            <person name="Thomas B.C."/>
            <person name="Sharon I."/>
            <person name="Castelle C.J."/>
            <person name="Singh A."/>
            <person name="Wilkins M.J."/>
            <person name="Williams K.H."/>
            <person name="Banfield J.F."/>
        </authorList>
    </citation>
    <scope>NUCLEOTIDE SEQUENCE [LARGE SCALE GENOMIC DNA]</scope>
</reference>
<evidence type="ECO:0000259" key="1">
    <source>
        <dbReference type="Pfam" id="PF13472"/>
    </source>
</evidence>
<accession>A0A0G1NS60</accession>
<dbReference type="InterPro" id="IPR036514">
    <property type="entry name" value="SGNH_hydro_sf"/>
</dbReference>
<protein>
    <recommendedName>
        <fullName evidence="1">SGNH hydrolase-type esterase domain-containing protein</fullName>
    </recommendedName>
</protein>
<dbReference type="Proteomes" id="UP000034643">
    <property type="component" value="Unassembled WGS sequence"/>
</dbReference>
<proteinExistence type="predicted"/>